<dbReference type="HOGENOM" id="CLU_608383_0_0_1"/>
<feature type="compositionally biased region" description="Acidic residues" evidence="1">
    <location>
        <begin position="335"/>
        <end position="345"/>
    </location>
</feature>
<evidence type="ECO:0000313" key="2">
    <source>
        <dbReference type="EMBL" id="KDR69667.1"/>
    </source>
</evidence>
<reference evidence="3" key="1">
    <citation type="journal article" date="2014" name="Proc. Natl. Acad. Sci. U.S.A.">
        <title>Extensive sampling of basidiomycete genomes demonstrates inadequacy of the white-rot/brown-rot paradigm for wood decay fungi.</title>
        <authorList>
            <person name="Riley R."/>
            <person name="Salamov A.A."/>
            <person name="Brown D.W."/>
            <person name="Nagy L.G."/>
            <person name="Floudas D."/>
            <person name="Held B.W."/>
            <person name="Levasseur A."/>
            <person name="Lombard V."/>
            <person name="Morin E."/>
            <person name="Otillar R."/>
            <person name="Lindquist E.A."/>
            <person name="Sun H."/>
            <person name="LaButti K.M."/>
            <person name="Schmutz J."/>
            <person name="Jabbour D."/>
            <person name="Luo H."/>
            <person name="Baker S.E."/>
            <person name="Pisabarro A.G."/>
            <person name="Walton J.D."/>
            <person name="Blanchette R.A."/>
            <person name="Henrissat B."/>
            <person name="Martin F."/>
            <person name="Cullen D."/>
            <person name="Hibbett D.S."/>
            <person name="Grigoriev I.V."/>
        </authorList>
    </citation>
    <scope>NUCLEOTIDE SEQUENCE [LARGE SCALE GENOMIC DNA]</scope>
    <source>
        <strain evidence="3">CBS 339.88</strain>
    </source>
</reference>
<proteinExistence type="predicted"/>
<gene>
    <name evidence="2" type="ORF">GALMADRAFT_160399</name>
</gene>
<evidence type="ECO:0000313" key="3">
    <source>
        <dbReference type="Proteomes" id="UP000027222"/>
    </source>
</evidence>
<sequence>MPSISDKTTTPTFNPHDDDRGNVATLRFSIFTGWPAPLAWNRLHTRVPFLLSSHCPAHGQRANERDALDTKLSQGHTKAVALVVELEIRRSGPPSLPSLIPFRAPLAPFRPTAGSRYPSQALPGCPCPGDGAGGWRSSAPRWVAAVLFKFSTQEGGKGCRLSGLQLPPPYLPPTTRPGFLETGTSTSEPAVKSLATTSTSTIKIQTLNSKLDLKSWSETGGGGGCIIMRVSRRLALELEPGCVKFLSPHPTPCPLLPLRLPSPSPPPLARITPASLASSLSHRIAVPLPPETRTRTGTDCQPEVSSRNSTSNVGLRVQALSIRATLSRAVRPVNQEEEQQEEQEEAQAQQQQQEEEEEEEGRRRGEEEGADSTSPTNAVTSIPPRPPHPAYTASACDASRHQQGPCSKSPTNTVTTAPAPLLPLHLLIFSSSFRVVPRLRVLAMRVGTET</sequence>
<feature type="region of interest" description="Disordered" evidence="1">
    <location>
        <begin position="329"/>
        <end position="413"/>
    </location>
</feature>
<organism evidence="2 3">
    <name type="scientific">Galerina marginata (strain CBS 339.88)</name>
    <dbReference type="NCBI Taxonomy" id="685588"/>
    <lineage>
        <taxon>Eukaryota</taxon>
        <taxon>Fungi</taxon>
        <taxon>Dikarya</taxon>
        <taxon>Basidiomycota</taxon>
        <taxon>Agaricomycotina</taxon>
        <taxon>Agaricomycetes</taxon>
        <taxon>Agaricomycetidae</taxon>
        <taxon>Agaricales</taxon>
        <taxon>Agaricineae</taxon>
        <taxon>Strophariaceae</taxon>
        <taxon>Galerina</taxon>
    </lineage>
</organism>
<dbReference type="EMBL" id="KL142401">
    <property type="protein sequence ID" value="KDR69667.1"/>
    <property type="molecule type" value="Genomic_DNA"/>
</dbReference>
<name>A0A067SI23_GALM3</name>
<feature type="region of interest" description="Disordered" evidence="1">
    <location>
        <begin position="284"/>
        <end position="312"/>
    </location>
</feature>
<accession>A0A067SI23</accession>
<evidence type="ECO:0000256" key="1">
    <source>
        <dbReference type="SAM" id="MobiDB-lite"/>
    </source>
</evidence>
<feature type="compositionally biased region" description="Polar residues" evidence="1">
    <location>
        <begin position="295"/>
        <end position="312"/>
    </location>
</feature>
<dbReference type="AlphaFoldDB" id="A0A067SI23"/>
<keyword evidence="3" id="KW-1185">Reference proteome</keyword>
<protein>
    <submittedName>
        <fullName evidence="2">Uncharacterized protein</fullName>
    </submittedName>
</protein>
<dbReference type="Proteomes" id="UP000027222">
    <property type="component" value="Unassembled WGS sequence"/>
</dbReference>
<feature type="compositionally biased region" description="Polar residues" evidence="1">
    <location>
        <begin position="371"/>
        <end position="380"/>
    </location>
</feature>